<dbReference type="Proteomes" id="UP000646827">
    <property type="component" value="Unassembled WGS sequence"/>
</dbReference>
<sequence length="723" mass="80728">MALTHKAASFKRKRSGYREAQMSGRGKRRMGKQRNPTDQSDKYMLADIIPTEPVSATNSRSHTNSSARNLPAATSRAIAWTTLLPSLVKAYVEGYGIQEPKSEELAPVPGPICSCVDKSSHTVTCIFKCGIANYDIVYCKKCPEYRLPLVLARSHLFPMTPEVPGIAIHVKQMFSLNNMFYKCGISVHKIAQWAEDEYEQKAPASLKGRLNEALPVYNRVVLSVKKELREKSGVVLGCAGCRFMSGPKPIAMDGNFQHRRFARNKDPEGVVYPGDDGENSRYWSINPDEAIHYPGSASDGCETFNALQKQGGQSKKIDQTGIFGCACSRHGYPVSLVDIFSYVLTGLLKVINNQSYGSNIMLQYDVGYAPIAVGVWHITGHKPSCQIKYHPRLVKHFGLTDGETLERMWSFLSSMINMCRNMSPMNRRLTLTLALDAYAAQRMSNIGSLIQRKHKRAVDMLDHAILALNNGGYVGNLSALEESWNTHVENIEENFSAGTPRVKRVTDARERLRVAVGIFDIIDQAFKNGSNGNNRTQNLAAQKETAYKQIKKKLDIYNKIATRNTVIGFRGSYGDDVKAIIALNSDFRNDCNMLTTMDSNAPYDAYHGLQRAIEEFAMLKDEAASVIKHGKDIVNKLEVVVNVPSPNSIRERGMIVMWKKQLEEARRWAASQEEKLSGIADGSKIPVIFNTEENGEEEEGDESDEEEETNHAEFIDLFPEDVV</sequence>
<dbReference type="InterPro" id="IPR040521">
    <property type="entry name" value="KDZ"/>
</dbReference>
<dbReference type="EMBL" id="JAEPRB010001009">
    <property type="protein sequence ID" value="KAG2209092.1"/>
    <property type="molecule type" value="Genomic_DNA"/>
</dbReference>
<evidence type="ECO:0000256" key="1">
    <source>
        <dbReference type="SAM" id="MobiDB-lite"/>
    </source>
</evidence>
<evidence type="ECO:0008006" key="4">
    <source>
        <dbReference type="Google" id="ProtNLM"/>
    </source>
</evidence>
<dbReference type="Pfam" id="PF18758">
    <property type="entry name" value="KDZ"/>
    <property type="match status" value="2"/>
</dbReference>
<protein>
    <recommendedName>
        <fullName evidence="4">CxC2-like cysteine cluster KDZ transposase-associated domain-containing protein</fullName>
    </recommendedName>
</protein>
<dbReference type="PANTHER" id="PTHR33096:SF1">
    <property type="entry name" value="CXC1-LIKE CYSTEINE CLUSTER ASSOCIATED WITH KDZ TRANSPOSASES DOMAIN-CONTAINING PROTEIN"/>
    <property type="match status" value="1"/>
</dbReference>
<evidence type="ECO:0000313" key="2">
    <source>
        <dbReference type="EMBL" id="KAG2209092.1"/>
    </source>
</evidence>
<evidence type="ECO:0000313" key="3">
    <source>
        <dbReference type="Proteomes" id="UP000646827"/>
    </source>
</evidence>
<gene>
    <name evidence="2" type="ORF">INT45_009690</name>
</gene>
<comment type="caution">
    <text evidence="2">The sequence shown here is derived from an EMBL/GenBank/DDBJ whole genome shotgun (WGS) entry which is preliminary data.</text>
</comment>
<name>A0A8H7V852_9FUNG</name>
<feature type="non-terminal residue" evidence="2">
    <location>
        <position position="723"/>
    </location>
</feature>
<accession>A0A8H7V852</accession>
<feature type="region of interest" description="Disordered" evidence="1">
    <location>
        <begin position="687"/>
        <end position="723"/>
    </location>
</feature>
<feature type="compositionally biased region" description="Acidic residues" evidence="1">
    <location>
        <begin position="693"/>
        <end position="708"/>
    </location>
</feature>
<dbReference type="OrthoDB" id="3364670at2759"/>
<organism evidence="2 3">
    <name type="scientific">Circinella minor</name>
    <dbReference type="NCBI Taxonomy" id="1195481"/>
    <lineage>
        <taxon>Eukaryota</taxon>
        <taxon>Fungi</taxon>
        <taxon>Fungi incertae sedis</taxon>
        <taxon>Mucoromycota</taxon>
        <taxon>Mucoromycotina</taxon>
        <taxon>Mucoromycetes</taxon>
        <taxon>Mucorales</taxon>
        <taxon>Lichtheimiaceae</taxon>
        <taxon>Circinella</taxon>
    </lineage>
</organism>
<reference evidence="2 3" key="1">
    <citation type="submission" date="2020-12" db="EMBL/GenBank/DDBJ databases">
        <title>Metabolic potential, ecology and presence of endohyphal bacteria is reflected in genomic diversity of Mucoromycotina.</title>
        <authorList>
            <person name="Muszewska A."/>
            <person name="Okrasinska A."/>
            <person name="Steczkiewicz K."/>
            <person name="Drgas O."/>
            <person name="Orlowska M."/>
            <person name="Perlinska-Lenart U."/>
            <person name="Aleksandrzak-Piekarczyk T."/>
            <person name="Szatraj K."/>
            <person name="Zielenkiewicz U."/>
            <person name="Pilsyk S."/>
            <person name="Malc E."/>
            <person name="Mieczkowski P."/>
            <person name="Kruszewska J.S."/>
            <person name="Biernat P."/>
            <person name="Pawlowska J."/>
        </authorList>
    </citation>
    <scope>NUCLEOTIDE SEQUENCE [LARGE SCALE GENOMIC DNA]</scope>
    <source>
        <strain evidence="2 3">CBS 142.35</strain>
    </source>
</reference>
<feature type="region of interest" description="Disordered" evidence="1">
    <location>
        <begin position="1"/>
        <end position="41"/>
    </location>
</feature>
<dbReference type="AlphaFoldDB" id="A0A8H7V852"/>
<keyword evidence="3" id="KW-1185">Reference proteome</keyword>
<proteinExistence type="predicted"/>
<dbReference type="PANTHER" id="PTHR33096">
    <property type="entry name" value="CXC2 DOMAIN-CONTAINING PROTEIN"/>
    <property type="match status" value="1"/>
</dbReference>